<dbReference type="AlphaFoldDB" id="A0A0T6PNB6"/>
<dbReference type="EMBL" id="SSUX01000007">
    <property type="protein sequence ID" value="THJ45216.1"/>
    <property type="molecule type" value="Genomic_DNA"/>
</dbReference>
<comment type="caution">
    <text evidence="1">The sequence shown here is derived from an EMBL/GenBank/DDBJ whole genome shotgun (WGS) entry which is preliminary data.</text>
</comment>
<reference evidence="1 2" key="1">
    <citation type="submission" date="2019-04" db="EMBL/GenBank/DDBJ databases">
        <title>Comparative genomics of Aeromonas veronii strains pathogenic to fish.</title>
        <authorList>
            <person name="Cascarano M.C."/>
            <person name="Smyrli M."/>
            <person name="Katharios P."/>
        </authorList>
    </citation>
    <scope>NUCLEOTIDE SEQUENCE [LARGE SCALE GENOMIC DNA]</scope>
    <source>
        <strain evidence="1 2">XU1</strain>
    </source>
</reference>
<name>A0A0T6PNB6_AERVE</name>
<evidence type="ECO:0000313" key="1">
    <source>
        <dbReference type="EMBL" id="THJ45216.1"/>
    </source>
</evidence>
<accession>A0A0T6PNB6</accession>
<protein>
    <submittedName>
        <fullName evidence="1">Cytochrome C oxidase Cbb3</fullName>
    </submittedName>
</protein>
<dbReference type="InterPro" id="IPR008620">
    <property type="entry name" value="FixH"/>
</dbReference>
<dbReference type="eggNOG" id="COG3198">
    <property type="taxonomic scope" value="Bacteria"/>
</dbReference>
<gene>
    <name evidence="1" type="ORF">E8Q35_11520</name>
</gene>
<dbReference type="Proteomes" id="UP000309618">
    <property type="component" value="Unassembled WGS sequence"/>
</dbReference>
<dbReference type="Pfam" id="PF05751">
    <property type="entry name" value="FixH"/>
    <property type="match status" value="1"/>
</dbReference>
<evidence type="ECO:0000313" key="2">
    <source>
        <dbReference type="Proteomes" id="UP000309618"/>
    </source>
</evidence>
<dbReference type="RefSeq" id="WP_005345427.1">
    <property type="nucleotide sequence ID" value="NZ_AP027933.1"/>
</dbReference>
<organism evidence="1 2">
    <name type="scientific">Aeromonas veronii</name>
    <dbReference type="NCBI Taxonomy" id="654"/>
    <lineage>
        <taxon>Bacteria</taxon>
        <taxon>Pseudomonadati</taxon>
        <taxon>Pseudomonadota</taxon>
        <taxon>Gammaproteobacteria</taxon>
        <taxon>Aeromonadales</taxon>
        <taxon>Aeromonadaceae</taxon>
        <taxon>Aeromonas</taxon>
    </lineage>
</organism>
<proteinExistence type="predicted"/>
<sequence>MTQPLSKPWYRQFWPWFIIALPTAAVVGSIATAIIASKDGVNLVAEDYYKQGKEINQDLSKFDRSEALNIRFGLEVDGNELTLKPISGDIPAGQALYLSLFHPTLAGQDSEHMITADASGTYRLHFDKPLVGKWHIRVDAFDHQWRLQETVQLPTLAPVELDPKGR</sequence>
<dbReference type="KEGG" id="avo:AMS64_09475"/>